<sequence length="1624" mass="183903">MKPEDEPYDDIVEGFKEKKTLSNVASQDYVLKSSDSIKKQESDGKQMHQVDDFTKEYSQTNIFDTFNEGTVGLWDKNKEKLSKYGIADGISKLDGNKYKEEKRSENILEICSESYDKIIHDCPSDEKYSIINKRKTVQDAIENRNSANLRGKKDFDLMKKKKEVAVSIYSSYLSHEKNIESSEDLNKVIVAKRSNTQLDFDNDKQQKRKGAVVGELCSKEACIQSVACCTSDKKNLQKQKIEKSISIDDDSKGKKNGNKKISKEMQPDRIPLPRLQTLLAYGKNRKKEISSQNVTCTKSINFPEKDRSFLQGLEHVAQVINSFSWVKNEENDITLDLADYNFEKKIVKEAEGHTSQLDVHHFSNSHDDKDDQKIKKAYNNAGVENRIQLVESVEIKCMTAQISMVSKTGLDSKREEKNEKDRNWDMCKKIKDDNTDLNHCSNFVKPERFRPRLATRVNILASPGNSFVEEGNMVKIDSIGMEDKQTWGEDEKKTTSDDSHSSTLYELKKATLMTPVIGNTLLSHDISFMNEKNKSINMKKFESAFSANYFSGSIGNAVECRILSRVRDSCTVKNIEENRNATYTIDPYSNLKEFKYGENFKQLNGTGGVLLKHSLSNSGIKVLNDARNINQIKVAPFITKSGECVSKKVKLHIKSKWNEKKKVENIFLVENITKSKDTEQKKSSYLTQEKLCTDCTSNGSKRSAKNENYTLRFEKEGSKNVYSNYDFGPQGLCQDKKYTLDEEYGSLSCIETKNESSTLSKVEYTPLSLYANNGNKECIAISEKAFTFISGCENHSFSVNARDEFGQQVTISSQGAEDLKENKSFTYINNPNSSQGNSKNKKNSDGQLSNEIIYKTFLQYDDNNCGIEVVQDLSFNEVEDLLETISVTVSTDSLNGKEIGAKSEIDQNGNSFEWHEVIESGPISSLKTLDVSFNGEISAGYRVKKEVKEDIFYHTLALFLGGDMQGEKNSTEVKSSGCIGKNLSMNLSPDKDKTLLSGNICPEAVKSCKRFNDNHNDWKKKNECLGEITKNSTACTSNDAYCRRKECDIMIEMKNIDEYNQYEYMEKNRKCDGLDFLRPRNSVPTTVSLGNVFIPAVKKTSKNICRNYDSSIQVLGEDKKHNQDQDDNFLNCIETQTDSLTLSKGENSPLSLYANNENEECITISEEAYKFIRGCGKGSFPNIVKDEDEKNIVVSAKGSYVIENLEENKRSTYIIDTESNLRGSKNKKNVENLKETISATVTTDFESGTDGTCGKKIWMTMKNDSENTDLDISNANKASGVKKIHQLLNCTGLKVPSDDGSEIHINQREVFQEIGLDSAQTIPSNEDREILNDSGKITCVKCSESNLTINNLQRSTVFSSPQNTDQVNKEISSLNCKDVDYNIIDTTFLSHDLSFISTLEKTKKNKEAREVTECNSVIHSANNSIHSSNCERREEARENNLIAPTMDIDASDNIFDVEFWKIDKYGENEKKTTKVSEKYLYDGLVGEEREGTSLDLKKHGFETETNVVENILNMNRNRIVESFKKAAVIISERQMSEQKESNEEHNCTHNSASFSYDEISNECRENTTPKLNLDIVKSSDSFEMEAGMMEKVLISSRREILDSFRKAKRDIRENLVKNNMEDEK</sequence>
<gene>
    <name evidence="2" type="ORF">CHYS00102_LOCUS9961</name>
    <name evidence="3" type="ORF">CHYS00102_LOCUS9962</name>
</gene>
<evidence type="ECO:0000313" key="3">
    <source>
        <dbReference type="EMBL" id="CAD8882767.1"/>
    </source>
</evidence>
<reference evidence="3" key="1">
    <citation type="submission" date="2021-01" db="EMBL/GenBank/DDBJ databases">
        <authorList>
            <person name="Corre E."/>
            <person name="Pelletier E."/>
            <person name="Niang G."/>
            <person name="Scheremetjew M."/>
            <person name="Finn R."/>
            <person name="Kale V."/>
            <person name="Holt S."/>
            <person name="Cochrane G."/>
            <person name="Meng A."/>
            <person name="Brown T."/>
            <person name="Cohen L."/>
        </authorList>
    </citation>
    <scope>NUCLEOTIDE SEQUENCE</scope>
    <source>
        <strain evidence="3">308</strain>
    </source>
</reference>
<feature type="region of interest" description="Disordered" evidence="1">
    <location>
        <begin position="826"/>
        <end position="845"/>
    </location>
</feature>
<dbReference type="EMBL" id="HBFR01013675">
    <property type="protein sequence ID" value="CAD8882767.1"/>
    <property type="molecule type" value="Transcribed_RNA"/>
</dbReference>
<dbReference type="EMBL" id="HBFR01013674">
    <property type="protein sequence ID" value="CAD8882766.1"/>
    <property type="molecule type" value="Transcribed_RNA"/>
</dbReference>
<accession>A0A6U5F9K3</accession>
<protein>
    <submittedName>
        <fullName evidence="3">Uncharacterized protein</fullName>
    </submittedName>
</protein>
<feature type="compositionally biased region" description="Low complexity" evidence="1">
    <location>
        <begin position="829"/>
        <end position="838"/>
    </location>
</feature>
<name>A0A6U5F9K3_9STRA</name>
<evidence type="ECO:0000256" key="1">
    <source>
        <dbReference type="SAM" id="MobiDB-lite"/>
    </source>
</evidence>
<proteinExistence type="predicted"/>
<organism evidence="3">
    <name type="scientific">Corethron hystrix</name>
    <dbReference type="NCBI Taxonomy" id="216773"/>
    <lineage>
        <taxon>Eukaryota</taxon>
        <taxon>Sar</taxon>
        <taxon>Stramenopiles</taxon>
        <taxon>Ochrophyta</taxon>
        <taxon>Bacillariophyta</taxon>
        <taxon>Coscinodiscophyceae</taxon>
        <taxon>Corethrophycidae</taxon>
        <taxon>Corethrales</taxon>
        <taxon>Corethraceae</taxon>
        <taxon>Corethron</taxon>
    </lineage>
</organism>
<evidence type="ECO:0000313" key="2">
    <source>
        <dbReference type="EMBL" id="CAD8882766.1"/>
    </source>
</evidence>